<dbReference type="PANTHER" id="PTHR48050:SF13">
    <property type="entry name" value="STEROL 3-BETA-GLUCOSYLTRANSFERASE UGT80A2"/>
    <property type="match status" value="1"/>
</dbReference>
<feature type="domain" description="Glycosyltransferase family 28 N-terminal" evidence="2">
    <location>
        <begin position="5"/>
        <end position="60"/>
    </location>
</feature>
<keyword evidence="1" id="KW-0808">Transferase</keyword>
<dbReference type="InterPro" id="IPR050426">
    <property type="entry name" value="Glycosyltransferase_28"/>
</dbReference>
<dbReference type="PANTHER" id="PTHR48050">
    <property type="entry name" value="STEROL 3-BETA-GLUCOSYLTRANSFERASE"/>
    <property type="match status" value="1"/>
</dbReference>
<proteinExistence type="predicted"/>
<evidence type="ECO:0000259" key="3">
    <source>
        <dbReference type="Pfam" id="PF06722"/>
    </source>
</evidence>
<feature type="domain" description="Erythromycin biosynthesis protein CIII-like C-terminal" evidence="3">
    <location>
        <begin position="291"/>
        <end position="394"/>
    </location>
</feature>
<dbReference type="RefSeq" id="WP_109278560.1">
    <property type="nucleotide sequence ID" value="NZ_JBFAUK010000002.1"/>
</dbReference>
<evidence type="ECO:0000313" key="4">
    <source>
        <dbReference type="EMBL" id="MEV5505389.1"/>
    </source>
</evidence>
<dbReference type="Gene3D" id="3.40.50.2000">
    <property type="entry name" value="Glycogen Phosphorylase B"/>
    <property type="match status" value="2"/>
</dbReference>
<gene>
    <name evidence="4" type="ORF">AB0L16_02790</name>
</gene>
<dbReference type="Pfam" id="PF06722">
    <property type="entry name" value="EryCIII-like_C"/>
    <property type="match status" value="1"/>
</dbReference>
<reference evidence="4 5" key="1">
    <citation type="submission" date="2024-06" db="EMBL/GenBank/DDBJ databases">
        <title>The Natural Products Discovery Center: Release of the First 8490 Sequenced Strains for Exploring Actinobacteria Biosynthetic Diversity.</title>
        <authorList>
            <person name="Kalkreuter E."/>
            <person name="Kautsar S.A."/>
            <person name="Yang D."/>
            <person name="Bader C.D."/>
            <person name="Teijaro C.N."/>
            <person name="Fluegel L."/>
            <person name="Davis C.M."/>
            <person name="Simpson J.R."/>
            <person name="Lauterbach L."/>
            <person name="Steele A.D."/>
            <person name="Gui C."/>
            <person name="Meng S."/>
            <person name="Li G."/>
            <person name="Viehrig K."/>
            <person name="Ye F."/>
            <person name="Su P."/>
            <person name="Kiefer A.F."/>
            <person name="Nichols A."/>
            <person name="Cepeda A.J."/>
            <person name="Yan W."/>
            <person name="Fan B."/>
            <person name="Jiang Y."/>
            <person name="Adhikari A."/>
            <person name="Zheng C.-J."/>
            <person name="Schuster L."/>
            <person name="Cowan T.M."/>
            <person name="Smanski M.J."/>
            <person name="Chevrette M.G."/>
            <person name="De Carvalho L.P.S."/>
            <person name="Shen B."/>
        </authorList>
    </citation>
    <scope>NUCLEOTIDE SEQUENCE [LARGE SCALE GENOMIC DNA]</scope>
    <source>
        <strain evidence="4 5">NPDC052347</strain>
    </source>
</reference>
<sequence>MRIDIITAGTTGSVAPYTGLAHRLAAEGHEVELVTHGKFAALAGCCGLPTRPLEPDPFEELINLHSRIEGARQSPRALMLLARATERAALALVDGLLAAVDPGADLILLSTLTAPLGRVIARHHGIRSMGVFLQPDVPTSAFAPCVLPWRPPGPGNRLRGRAANAVLDRLYHAAARRLHTRLGLTPRGARLLRAERERELWPVWHGFSPSVIPRPADWRPGLHIAGYWWPHQCPQWQPPALVRDFLAAGPPPVFIGFGSMMPGDPARLGDITARALRRAGRRGIVQSGWAGLSVVNDEVITVGSLPHGWLLPRTSAVVHHAGAGTTAAGLRAGVPAVPVPVFTDQPWWAGRLVRLGVSPRVLPHARLTSARLAETLTLALREPRYARRARDLAGRLSREDGAGAVARAVAQLPARSSQK</sequence>
<dbReference type="InterPro" id="IPR002213">
    <property type="entry name" value="UDP_glucos_trans"/>
</dbReference>
<name>A0ABV3JR70_STRON</name>
<evidence type="ECO:0000313" key="5">
    <source>
        <dbReference type="Proteomes" id="UP001552594"/>
    </source>
</evidence>
<keyword evidence="5" id="KW-1185">Reference proteome</keyword>
<protein>
    <submittedName>
        <fullName evidence="4">Glycosyltransferase</fullName>
    </submittedName>
</protein>
<dbReference type="Pfam" id="PF03033">
    <property type="entry name" value="Glyco_transf_28"/>
    <property type="match status" value="1"/>
</dbReference>
<evidence type="ECO:0000256" key="1">
    <source>
        <dbReference type="ARBA" id="ARBA00022679"/>
    </source>
</evidence>
<accession>A0ABV3JR70</accession>
<dbReference type="SUPFAM" id="SSF53756">
    <property type="entry name" value="UDP-Glycosyltransferase/glycogen phosphorylase"/>
    <property type="match status" value="1"/>
</dbReference>
<dbReference type="CDD" id="cd03784">
    <property type="entry name" value="GT1_Gtf-like"/>
    <property type="match status" value="1"/>
</dbReference>
<organism evidence="4 5">
    <name type="scientific">Streptomyces orinoci</name>
    <name type="common">Streptoverticillium orinoci</name>
    <dbReference type="NCBI Taxonomy" id="67339"/>
    <lineage>
        <taxon>Bacteria</taxon>
        <taxon>Bacillati</taxon>
        <taxon>Actinomycetota</taxon>
        <taxon>Actinomycetes</taxon>
        <taxon>Kitasatosporales</taxon>
        <taxon>Streptomycetaceae</taxon>
        <taxon>Streptomyces</taxon>
    </lineage>
</organism>
<dbReference type="InterPro" id="IPR010610">
    <property type="entry name" value="EryCIII-like_C"/>
</dbReference>
<dbReference type="Proteomes" id="UP001552594">
    <property type="component" value="Unassembled WGS sequence"/>
</dbReference>
<dbReference type="InterPro" id="IPR004276">
    <property type="entry name" value="GlycoTrans_28_N"/>
</dbReference>
<comment type="caution">
    <text evidence="4">The sequence shown here is derived from an EMBL/GenBank/DDBJ whole genome shotgun (WGS) entry which is preliminary data.</text>
</comment>
<dbReference type="EMBL" id="JBFAUK010000002">
    <property type="protein sequence ID" value="MEV5505389.1"/>
    <property type="molecule type" value="Genomic_DNA"/>
</dbReference>
<evidence type="ECO:0000259" key="2">
    <source>
        <dbReference type="Pfam" id="PF03033"/>
    </source>
</evidence>